<organism evidence="2">
    <name type="scientific">gut metagenome</name>
    <dbReference type="NCBI Taxonomy" id="749906"/>
    <lineage>
        <taxon>unclassified sequences</taxon>
        <taxon>metagenomes</taxon>
        <taxon>organismal metagenomes</taxon>
    </lineage>
</organism>
<feature type="non-terminal residue" evidence="2">
    <location>
        <position position="73"/>
    </location>
</feature>
<dbReference type="InterPro" id="IPR045489">
    <property type="entry name" value="DUF6429"/>
</dbReference>
<dbReference type="Pfam" id="PF20008">
    <property type="entry name" value="DUF6429"/>
    <property type="match status" value="1"/>
</dbReference>
<dbReference type="AlphaFoldDB" id="J9GH96"/>
<gene>
    <name evidence="2" type="ORF">EVA_05052</name>
</gene>
<dbReference type="EMBL" id="AMCI01001043">
    <property type="protein sequence ID" value="EJX06837.1"/>
    <property type="molecule type" value="Genomic_DNA"/>
</dbReference>
<evidence type="ECO:0000259" key="1">
    <source>
        <dbReference type="Pfam" id="PF20008"/>
    </source>
</evidence>
<feature type="domain" description="DUF6429" evidence="1">
    <location>
        <begin position="7"/>
        <end position="73"/>
    </location>
</feature>
<evidence type="ECO:0000313" key="2">
    <source>
        <dbReference type="EMBL" id="EJX06837.1"/>
    </source>
</evidence>
<comment type="caution">
    <text evidence="2">The sequence shown here is derived from an EMBL/GenBank/DDBJ whole genome shotgun (WGS) entry which is preliminary data.</text>
</comment>
<sequence length="73" mass="8500">MGNIKAEEAMKELTLMLLYLSRFTQGEKFHEATDFYAWKGYDFDILNELDDADYIRQGNHPSRSKSVYITESG</sequence>
<protein>
    <submittedName>
        <fullName evidence="2">Transposase</fullName>
    </submittedName>
</protein>
<name>J9GH96_9ZZZZ</name>
<reference evidence="2" key="1">
    <citation type="journal article" date="2012" name="PLoS ONE">
        <title>Gene sets for utilization of primary and secondary nutrition supplies in the distal gut of endangered iberian lynx.</title>
        <authorList>
            <person name="Alcaide M."/>
            <person name="Messina E."/>
            <person name="Richter M."/>
            <person name="Bargiela R."/>
            <person name="Peplies J."/>
            <person name="Huws S.A."/>
            <person name="Newbold C.J."/>
            <person name="Golyshin P.N."/>
            <person name="Simon M.A."/>
            <person name="Lopez G."/>
            <person name="Yakimov M.M."/>
            <person name="Ferrer M."/>
        </authorList>
    </citation>
    <scope>NUCLEOTIDE SEQUENCE</scope>
</reference>
<accession>J9GH96</accession>
<proteinExistence type="predicted"/>